<dbReference type="EMBL" id="CAKKNE010000004">
    <property type="protein sequence ID" value="CAH0373695.1"/>
    <property type="molecule type" value="Genomic_DNA"/>
</dbReference>
<dbReference type="Proteomes" id="UP000789595">
    <property type="component" value="Unassembled WGS sequence"/>
</dbReference>
<evidence type="ECO:0000313" key="1">
    <source>
        <dbReference type="EMBL" id="CAH0373695.1"/>
    </source>
</evidence>
<sequence>MQHSALLVGLVSDSPGYDLSHAEGNSLATAMLPLHRIKKSENRALNSASSIKDYIANGGSVSGLKAEVALGNVILDEANTDILTRGSYLWVSDSELRIKRIFTRPLSAVVSIANS</sequence>
<name>A0A8J2WN08_9STRA</name>
<accession>A0A8J2WN08</accession>
<protein>
    <submittedName>
        <fullName evidence="1">Uncharacterized protein</fullName>
    </submittedName>
</protein>
<comment type="caution">
    <text evidence="1">The sequence shown here is derived from an EMBL/GenBank/DDBJ whole genome shotgun (WGS) entry which is preliminary data.</text>
</comment>
<evidence type="ECO:0000313" key="2">
    <source>
        <dbReference type="Proteomes" id="UP000789595"/>
    </source>
</evidence>
<keyword evidence="2" id="KW-1185">Reference proteome</keyword>
<dbReference type="AlphaFoldDB" id="A0A8J2WN08"/>
<reference evidence="1" key="1">
    <citation type="submission" date="2021-11" db="EMBL/GenBank/DDBJ databases">
        <authorList>
            <consortium name="Genoscope - CEA"/>
            <person name="William W."/>
        </authorList>
    </citation>
    <scope>NUCLEOTIDE SEQUENCE</scope>
</reference>
<organism evidence="1 2">
    <name type="scientific">Pelagomonas calceolata</name>
    <dbReference type="NCBI Taxonomy" id="35677"/>
    <lineage>
        <taxon>Eukaryota</taxon>
        <taxon>Sar</taxon>
        <taxon>Stramenopiles</taxon>
        <taxon>Ochrophyta</taxon>
        <taxon>Pelagophyceae</taxon>
        <taxon>Pelagomonadales</taxon>
        <taxon>Pelagomonadaceae</taxon>
        <taxon>Pelagomonas</taxon>
    </lineage>
</organism>
<proteinExistence type="predicted"/>
<gene>
    <name evidence="1" type="ORF">PECAL_4P09220</name>
</gene>